<keyword evidence="3" id="KW-0282">Flagellum</keyword>
<evidence type="ECO:0000313" key="3">
    <source>
        <dbReference type="EMBL" id="TDQ67277.1"/>
    </source>
</evidence>
<keyword evidence="3" id="KW-0969">Cilium</keyword>
<evidence type="ECO:0000313" key="4">
    <source>
        <dbReference type="Proteomes" id="UP000295391"/>
    </source>
</evidence>
<sequence length="515" mass="55436">MGAHVQVGLQNTPLVDFLSFAGDAQGALEGDEDAVNGFEAILDALMGGDASDMRAALHLKAELGPLTGEGEVEVDMSAIKDALEKLKNALAPVAAAFDQLLVPAPKQIADAQNAFAELARAVNNHPKRYDAATSLPMGMYTDQFGALRQAETAQNSQGNLLQLGKLLQRLDTLLGDMGAQNGNANKANIDAQLAALGTDTELSPKENEKLSLNIHEMIKRLEGLSEKLPETAQAAIAKLIDKKSAQIGTDGEADPMAKLMASEDAGSKKALQNSSASNLITAALEGKEAGQKTEFGTNRDGAFTQNQLMADQRYAAQRPAPNLAQAAKMASELDVTETVGDKILNIQRSEQLQQTQIHLDKVAHQQAPQKQINLPAMAFEVVRQIRNGAQRFEIRLDPPEMGKIDVQLEMEGKNVTARLTVERAETLDFLQRDQRALERALQQAGLNTDKANLQFSLKQDQNGGQGQQFGQEQKQQQAGLKGDTDTLANNAQSITENPSLVLRGTARPDGLNLWV</sequence>
<proteinExistence type="predicted"/>
<dbReference type="Pfam" id="PF02120">
    <property type="entry name" value="Flg_hook"/>
    <property type="match status" value="1"/>
</dbReference>
<name>A0A4R6VWR9_9HYPH</name>
<keyword evidence="3" id="KW-0966">Cell projection</keyword>
<feature type="region of interest" description="Disordered" evidence="1">
    <location>
        <begin position="460"/>
        <end position="482"/>
    </location>
</feature>
<evidence type="ECO:0000259" key="2">
    <source>
        <dbReference type="Pfam" id="PF02120"/>
    </source>
</evidence>
<accession>A0A4R6VWR9</accession>
<feature type="domain" description="Flagellar hook-length control protein-like C-terminal" evidence="2">
    <location>
        <begin position="383"/>
        <end position="459"/>
    </location>
</feature>
<comment type="caution">
    <text evidence="3">The sequence shown here is derived from an EMBL/GenBank/DDBJ whole genome shotgun (WGS) entry which is preliminary data.</text>
</comment>
<organism evidence="3 4">
    <name type="scientific">Maritalea mobilis</name>
    <dbReference type="NCBI Taxonomy" id="483324"/>
    <lineage>
        <taxon>Bacteria</taxon>
        <taxon>Pseudomonadati</taxon>
        <taxon>Pseudomonadota</taxon>
        <taxon>Alphaproteobacteria</taxon>
        <taxon>Hyphomicrobiales</taxon>
        <taxon>Devosiaceae</taxon>
        <taxon>Maritalea</taxon>
    </lineage>
</organism>
<dbReference type="Gene3D" id="3.30.750.140">
    <property type="match status" value="1"/>
</dbReference>
<keyword evidence="4" id="KW-1185">Reference proteome</keyword>
<dbReference type="InterPro" id="IPR021136">
    <property type="entry name" value="Flagellar_hook_control-like_C"/>
</dbReference>
<dbReference type="OrthoDB" id="7203912at2"/>
<gene>
    <name evidence="3" type="ORF">ATL17_1287</name>
</gene>
<dbReference type="CDD" id="cd17470">
    <property type="entry name" value="T3SS_Flik_C"/>
    <property type="match status" value="1"/>
</dbReference>
<reference evidence="3 4" key="1">
    <citation type="submission" date="2019-03" db="EMBL/GenBank/DDBJ databases">
        <title>Genomic Encyclopedia of Type Strains, Phase III (KMG-III): the genomes of soil and plant-associated and newly described type strains.</title>
        <authorList>
            <person name="Whitman W."/>
        </authorList>
    </citation>
    <scope>NUCLEOTIDE SEQUENCE [LARGE SCALE GENOMIC DNA]</scope>
    <source>
        <strain evidence="3 4">CGMCC 1.7002</strain>
    </source>
</reference>
<dbReference type="InterPro" id="IPR038610">
    <property type="entry name" value="FliK-like_C_sf"/>
</dbReference>
<feature type="compositionally biased region" description="Low complexity" evidence="1">
    <location>
        <begin position="460"/>
        <end position="481"/>
    </location>
</feature>
<dbReference type="AlphaFoldDB" id="A0A4R6VWR9"/>
<dbReference type="EMBL" id="SNYR01000001">
    <property type="protein sequence ID" value="TDQ67277.1"/>
    <property type="molecule type" value="Genomic_DNA"/>
</dbReference>
<dbReference type="Proteomes" id="UP000295391">
    <property type="component" value="Unassembled WGS sequence"/>
</dbReference>
<protein>
    <submittedName>
        <fullName evidence="3">Flagellar hook-length control protein FliK</fullName>
    </submittedName>
</protein>
<evidence type="ECO:0000256" key="1">
    <source>
        <dbReference type="SAM" id="MobiDB-lite"/>
    </source>
</evidence>